<keyword evidence="4" id="KW-0862">Zinc</keyword>
<protein>
    <recommendedName>
        <fullName evidence="6">C3H1-type domain-containing protein</fullName>
    </recommendedName>
</protein>
<evidence type="ECO:0000256" key="1">
    <source>
        <dbReference type="ARBA" id="ARBA00022574"/>
    </source>
</evidence>
<dbReference type="InterPro" id="IPR019775">
    <property type="entry name" value="WD40_repeat_CS"/>
</dbReference>
<keyword evidence="4" id="KW-0863">Zinc-finger</keyword>
<dbReference type="GO" id="GO:0008270">
    <property type="term" value="F:zinc ion binding"/>
    <property type="evidence" value="ECO:0007669"/>
    <property type="project" value="UniProtKB-KW"/>
</dbReference>
<feature type="repeat" description="WD" evidence="3">
    <location>
        <begin position="229"/>
        <end position="266"/>
    </location>
</feature>
<evidence type="ECO:0000256" key="5">
    <source>
        <dbReference type="SAM" id="MobiDB-lite"/>
    </source>
</evidence>
<keyword evidence="1 3" id="KW-0853">WD repeat</keyword>
<dbReference type="PROSITE" id="PS50103">
    <property type="entry name" value="ZF_C3H1"/>
    <property type="match status" value="1"/>
</dbReference>
<dbReference type="Pfam" id="PF00400">
    <property type="entry name" value="WD40"/>
    <property type="match status" value="3"/>
</dbReference>
<name>A0A1V9ZTU5_ACHHY</name>
<organism evidence="7 8">
    <name type="scientific">Achlya hypogyna</name>
    <name type="common">Oomycete</name>
    <name type="synonym">Protoachlya hypogyna</name>
    <dbReference type="NCBI Taxonomy" id="1202772"/>
    <lineage>
        <taxon>Eukaryota</taxon>
        <taxon>Sar</taxon>
        <taxon>Stramenopiles</taxon>
        <taxon>Oomycota</taxon>
        <taxon>Saprolegniomycetes</taxon>
        <taxon>Saprolegniales</taxon>
        <taxon>Achlyaceae</taxon>
        <taxon>Achlya</taxon>
    </lineage>
</organism>
<feature type="repeat" description="WD" evidence="3">
    <location>
        <begin position="65"/>
        <end position="106"/>
    </location>
</feature>
<dbReference type="PANTHER" id="PTHR44489">
    <property type="match status" value="1"/>
</dbReference>
<dbReference type="EMBL" id="JNBR01000008">
    <property type="protein sequence ID" value="OQS01427.1"/>
    <property type="molecule type" value="Genomic_DNA"/>
</dbReference>
<dbReference type="PRINTS" id="PR00320">
    <property type="entry name" value="GPROTEINBRPT"/>
</dbReference>
<proteinExistence type="predicted"/>
<dbReference type="STRING" id="1202772.A0A1V9ZTU5"/>
<comment type="caution">
    <text evidence="7">The sequence shown here is derived from an EMBL/GenBank/DDBJ whole genome shotgun (WGS) entry which is preliminary data.</text>
</comment>
<dbReference type="Proteomes" id="UP000243579">
    <property type="component" value="Unassembled WGS sequence"/>
</dbReference>
<dbReference type="PROSITE" id="PS50294">
    <property type="entry name" value="WD_REPEATS_REGION"/>
    <property type="match status" value="1"/>
</dbReference>
<evidence type="ECO:0000259" key="6">
    <source>
        <dbReference type="PROSITE" id="PS50103"/>
    </source>
</evidence>
<gene>
    <name evidence="7" type="ORF">ACHHYP_01057</name>
</gene>
<dbReference type="SMART" id="SM00320">
    <property type="entry name" value="WD40"/>
    <property type="match status" value="5"/>
</dbReference>
<dbReference type="Gene3D" id="2.130.10.10">
    <property type="entry name" value="YVTN repeat-like/Quinoprotein amine dehydrogenase"/>
    <property type="match status" value="2"/>
</dbReference>
<dbReference type="InterPro" id="IPR036322">
    <property type="entry name" value="WD40_repeat_dom_sf"/>
</dbReference>
<keyword evidence="8" id="KW-1185">Reference proteome</keyword>
<accession>A0A1V9ZTU5</accession>
<feature type="region of interest" description="Disordered" evidence="5">
    <location>
        <begin position="1"/>
        <end position="30"/>
    </location>
</feature>
<dbReference type="SUPFAM" id="SSF50978">
    <property type="entry name" value="WD40 repeat-like"/>
    <property type="match status" value="1"/>
</dbReference>
<evidence type="ECO:0000256" key="2">
    <source>
        <dbReference type="ARBA" id="ARBA00022737"/>
    </source>
</evidence>
<dbReference type="InterPro" id="IPR015943">
    <property type="entry name" value="WD40/YVTN_repeat-like_dom_sf"/>
</dbReference>
<keyword evidence="2" id="KW-0677">Repeat</keyword>
<keyword evidence="4" id="KW-0479">Metal-binding</keyword>
<dbReference type="InterPro" id="IPR000571">
    <property type="entry name" value="Znf_CCCH"/>
</dbReference>
<dbReference type="PROSITE" id="PS00678">
    <property type="entry name" value="WD_REPEATS_1"/>
    <property type="match status" value="2"/>
</dbReference>
<evidence type="ECO:0000256" key="3">
    <source>
        <dbReference type="PROSITE-ProRule" id="PRU00221"/>
    </source>
</evidence>
<feature type="domain" description="C3H1-type" evidence="6">
    <location>
        <begin position="34"/>
        <end position="60"/>
    </location>
</feature>
<reference evidence="7 8" key="1">
    <citation type="journal article" date="2014" name="Genome Biol. Evol.">
        <title>The secreted proteins of Achlya hypogyna and Thraustotheca clavata identify the ancestral oomycete secretome and reveal gene acquisitions by horizontal gene transfer.</title>
        <authorList>
            <person name="Misner I."/>
            <person name="Blouin N."/>
            <person name="Leonard G."/>
            <person name="Richards T.A."/>
            <person name="Lane C.E."/>
        </authorList>
    </citation>
    <scope>NUCLEOTIDE SEQUENCE [LARGE SCALE GENOMIC DNA]</scope>
    <source>
        <strain evidence="7 8">ATCC 48635</strain>
    </source>
</reference>
<sequence>MYNNNRFGNNNRSHGGGRGRGGRGGRGGGGNNRFTQSEVCNFFLDNRCNRDNCRSPHFLQRLGTASGHNGAVKDVVIWDARQQAFTCAMDGSVRLWDLGTMKEVAVIPQCKTELDSLPVQKDKKSSEGVASLHLEGPHLFVGYEEPTPLIPDIPVGRIQCWNLENPGAPPMELMVSPEMPFAHYRNVWALTVTTLPTGAIIVLSGSADGRIGYWLYDGATQAFKRAGVMEGHTRGITRLKTVQLGATTALISSSMDHTIRIWDLSTFTCGTVLSRACDGHANVVMDLEVWVNNGEQYLISTGLDHQIIVWQLAPPFSQVFKETLDSPALSLCATTDAGECPVLLIGHDDGSVTVKELPSFQYKMSFGKNVTNVGHHDAVRRIIKGPMHTFFTASNDRKMMAWQIKGKVADIQN</sequence>
<dbReference type="OrthoDB" id="59941at2759"/>
<evidence type="ECO:0000256" key="4">
    <source>
        <dbReference type="PROSITE-ProRule" id="PRU00723"/>
    </source>
</evidence>
<feature type="zinc finger region" description="C3H1-type" evidence="4">
    <location>
        <begin position="34"/>
        <end position="60"/>
    </location>
</feature>
<evidence type="ECO:0000313" key="7">
    <source>
        <dbReference type="EMBL" id="OQS01427.1"/>
    </source>
</evidence>
<dbReference type="PANTHER" id="PTHR44489:SF1">
    <property type="entry name" value="ZINC FINGER CCCH DOMAIN-CONTAINING PROTEIN 63"/>
    <property type="match status" value="1"/>
</dbReference>
<dbReference type="InterPro" id="IPR001680">
    <property type="entry name" value="WD40_rpt"/>
</dbReference>
<evidence type="ECO:0000313" key="8">
    <source>
        <dbReference type="Proteomes" id="UP000243579"/>
    </source>
</evidence>
<dbReference type="PROSITE" id="PS50082">
    <property type="entry name" value="WD_REPEATS_2"/>
    <property type="match status" value="2"/>
</dbReference>
<dbReference type="AlphaFoldDB" id="A0A1V9ZTU5"/>
<feature type="compositionally biased region" description="Low complexity" evidence="5">
    <location>
        <begin position="1"/>
        <end position="13"/>
    </location>
</feature>
<dbReference type="InterPro" id="IPR020472">
    <property type="entry name" value="WD40_PAC1"/>
</dbReference>
<dbReference type="InterPro" id="IPR044715">
    <property type="entry name" value="WDR86-like"/>
</dbReference>